<gene>
    <name evidence="5" type="ORF">appser6_15750</name>
</gene>
<feature type="domain" description="NADP-dependent oxidoreductase" evidence="4">
    <location>
        <begin position="17"/>
        <end position="289"/>
    </location>
</feature>
<protein>
    <submittedName>
        <fullName evidence="5">Aldo/keto reductase</fullName>
    </submittedName>
</protein>
<organism evidence="5 6">
    <name type="scientific">Actinobacillus pleuropneumoniae serovar 6 str. Femo</name>
    <dbReference type="NCBI Taxonomy" id="754256"/>
    <lineage>
        <taxon>Bacteria</taxon>
        <taxon>Pseudomonadati</taxon>
        <taxon>Pseudomonadota</taxon>
        <taxon>Gammaproteobacteria</taxon>
        <taxon>Pasteurellales</taxon>
        <taxon>Pasteurellaceae</taxon>
        <taxon>Actinobacillus</taxon>
    </lineage>
</organism>
<dbReference type="FunFam" id="3.20.20.100:FF:000008">
    <property type="entry name" value="Aldo/keto reductase family oxidoreductase"/>
    <property type="match status" value="1"/>
</dbReference>
<dbReference type="Proteomes" id="UP000005341">
    <property type="component" value="Unassembled WGS sequence"/>
</dbReference>
<evidence type="ECO:0000259" key="4">
    <source>
        <dbReference type="Pfam" id="PF00248"/>
    </source>
</evidence>
<dbReference type="InterPro" id="IPR023210">
    <property type="entry name" value="NADP_OxRdtase_dom"/>
</dbReference>
<evidence type="ECO:0000313" key="6">
    <source>
        <dbReference type="Proteomes" id="UP000005341"/>
    </source>
</evidence>
<evidence type="ECO:0000256" key="1">
    <source>
        <dbReference type="ARBA" id="ARBA00022857"/>
    </source>
</evidence>
<proteinExistence type="inferred from homology"/>
<keyword evidence="1" id="KW-0521">NADP</keyword>
<name>A0A828PIQ3_ACTPL</name>
<dbReference type="Pfam" id="PF00248">
    <property type="entry name" value="Aldo_ket_red"/>
    <property type="match status" value="1"/>
</dbReference>
<dbReference type="AlphaFoldDB" id="A0A828PIQ3"/>
<evidence type="ECO:0000256" key="2">
    <source>
        <dbReference type="ARBA" id="ARBA00023002"/>
    </source>
</evidence>
<dbReference type="GO" id="GO:0005829">
    <property type="term" value="C:cytosol"/>
    <property type="evidence" value="ECO:0007669"/>
    <property type="project" value="TreeGrafter"/>
</dbReference>
<dbReference type="PRINTS" id="PR00069">
    <property type="entry name" value="ALDKETRDTASE"/>
</dbReference>
<accession>A0A828PIQ3</accession>
<dbReference type="PANTHER" id="PTHR43364">
    <property type="entry name" value="NADH-SPECIFIC METHYLGLYOXAL REDUCTASE-RELATED"/>
    <property type="match status" value="1"/>
</dbReference>
<keyword evidence="2" id="KW-0560">Oxidoreductase</keyword>
<dbReference type="GO" id="GO:0016491">
    <property type="term" value="F:oxidoreductase activity"/>
    <property type="evidence" value="ECO:0007669"/>
    <property type="project" value="UniProtKB-KW"/>
</dbReference>
<dbReference type="CDD" id="cd19092">
    <property type="entry name" value="AKR_BsYcsN_EcYdhF-like"/>
    <property type="match status" value="1"/>
</dbReference>
<dbReference type="PANTHER" id="PTHR43364:SF1">
    <property type="entry name" value="OXIDOREDUCTASE YDHF"/>
    <property type="match status" value="1"/>
</dbReference>
<comment type="caution">
    <text evidence="5">The sequence shown here is derived from an EMBL/GenBank/DDBJ whole genome shotgun (WGS) entry which is preliminary data.</text>
</comment>
<dbReference type="Gene3D" id="3.20.20.100">
    <property type="entry name" value="NADP-dependent oxidoreductase domain"/>
    <property type="match status" value="1"/>
</dbReference>
<reference evidence="5 6" key="1">
    <citation type="journal article" date="2010" name="J. Bacteriol.">
        <title>Comparative genomic characterization of Actinobacillus pleuropneumoniae.</title>
        <authorList>
            <person name="Xu Z."/>
            <person name="Chen X."/>
            <person name="Li L."/>
            <person name="Li T."/>
            <person name="Wang S."/>
            <person name="Chen H."/>
            <person name="Zhou R."/>
        </authorList>
    </citation>
    <scope>NUCLEOTIDE SEQUENCE [LARGE SCALE GENOMIC DNA]</scope>
    <source>
        <strain evidence="5 6">Femo</strain>
    </source>
</reference>
<comment type="similarity">
    <text evidence="3">Belongs to the aldo/keto reductase family. Aldo/keto reductase 2 subfamily.</text>
</comment>
<dbReference type="SUPFAM" id="SSF51430">
    <property type="entry name" value="NAD(P)-linked oxidoreductase"/>
    <property type="match status" value="1"/>
</dbReference>
<evidence type="ECO:0000256" key="3">
    <source>
        <dbReference type="ARBA" id="ARBA00038157"/>
    </source>
</evidence>
<dbReference type="InterPro" id="IPR036812">
    <property type="entry name" value="NAD(P)_OxRdtase_dom_sf"/>
</dbReference>
<evidence type="ECO:0000313" key="5">
    <source>
        <dbReference type="EMBL" id="EFM91468.1"/>
    </source>
</evidence>
<dbReference type="InterPro" id="IPR050523">
    <property type="entry name" value="AKR_Detox_Biosynth"/>
</dbReference>
<dbReference type="EMBL" id="ADOG01000025">
    <property type="protein sequence ID" value="EFM91468.1"/>
    <property type="molecule type" value="Genomic_DNA"/>
</dbReference>
<dbReference type="InterPro" id="IPR020471">
    <property type="entry name" value="AKR"/>
</dbReference>
<sequence length="302" mass="34312">MNMQQINLSPTLNFSRLIQGFWRLDKWQQTPQQTLAFIEQLLALGINTFDHAACYGGFTTEESFGKALALHKSLRDKMTLVTKCGILYPNKALPEMKSHHYDNSYRHIIWSAERSLQKLHTEQLDLLLIHRLSPCADPEQIAKAFDQLYQEGKVKNFGVSNYTPAKFSMLQSYVKQPLVTNQIEISPLHLKPFDDGSLDFLLEKRIKPMAWSPFAGGRLFDPLDERGARVSQALLEIGEQKGESRLEVLALAWLLAHPAKIMPILGSGKIERVRTATEALQVSFSEEEWIKVYVAAQGFDIP</sequence>